<evidence type="ECO:0000256" key="9">
    <source>
        <dbReference type="SAM" id="SignalP"/>
    </source>
</evidence>
<sequence length="490" mass="55750">ILPIYLIWRRLYLWLAMRRAGCSPPVKYKHTESFLGTDLLSKKGEARQKGDARAVDREIFETYGKTVRTTLLGKNYFLTMDSRNIQTVLATEVDKFGNEPMNREPCKPFLGDGIITTDGALWKRSRQLINPLFTRAQVSELSTFQGHVERMFDKIPRDGSTVDMQPLLKMLFLDSSTEFIFGRSANALAPDSQSKDSVAERLPLAFDDGLRGMRKRFMLPKLILRLMPKDKKWLEKCAEVHAIIDGFIDEEIELQKTTKSTPDSSAYSYVLLRELVKITDDKLFIRSELMNIFFPARDTAGVLTGNIIFLLARHPHVWTKLRAEVLEIGEKSISFELLKSMKYLHAVINETLRILAPVDGSWKTCISSCVLPRGGGVKGEDPILLHPGDQVELVFGAMHKDPAIWGQDAESFLPERWEGRKQSWEYIPFMGGRRICPAQQNVLTDVAFVLVKLLQTFQACQNRDDCAEYIDAHIFTKESRNGVKVAFVPV</sequence>
<comment type="caution">
    <text evidence="10">The sequence shown here is derived from an EMBL/GenBank/DDBJ whole genome shotgun (WGS) entry which is preliminary data.</text>
</comment>
<keyword evidence="7" id="KW-0503">Monooxygenase</keyword>
<feature type="signal peptide" evidence="9">
    <location>
        <begin position="1"/>
        <end position="22"/>
    </location>
</feature>
<feature type="chain" id="PRO_5040475022" description="Cytochrome P450" evidence="9">
    <location>
        <begin position="23"/>
        <end position="490"/>
    </location>
</feature>
<dbReference type="InterPro" id="IPR047146">
    <property type="entry name" value="Cyt_P450_E_CYP52_fungi"/>
</dbReference>
<evidence type="ECO:0000256" key="5">
    <source>
        <dbReference type="ARBA" id="ARBA00023002"/>
    </source>
</evidence>
<dbReference type="OrthoDB" id="1470350at2759"/>
<evidence type="ECO:0000256" key="6">
    <source>
        <dbReference type="ARBA" id="ARBA00023004"/>
    </source>
</evidence>
<evidence type="ECO:0008006" key="12">
    <source>
        <dbReference type="Google" id="ProtNLM"/>
    </source>
</evidence>
<dbReference type="PANTHER" id="PTHR24287:SF17">
    <property type="entry name" value="P450, PUTATIVE (EUROFUNG)-RELATED"/>
    <property type="match status" value="1"/>
</dbReference>
<dbReference type="InterPro" id="IPR036396">
    <property type="entry name" value="Cyt_P450_sf"/>
</dbReference>
<dbReference type="CDD" id="cd11063">
    <property type="entry name" value="CYP52"/>
    <property type="match status" value="1"/>
</dbReference>
<keyword evidence="4 8" id="KW-0479">Metal-binding</keyword>
<evidence type="ECO:0000256" key="3">
    <source>
        <dbReference type="ARBA" id="ARBA00022617"/>
    </source>
</evidence>
<evidence type="ECO:0000313" key="10">
    <source>
        <dbReference type="EMBL" id="CAG8952679.1"/>
    </source>
</evidence>
<evidence type="ECO:0000256" key="2">
    <source>
        <dbReference type="ARBA" id="ARBA00010617"/>
    </source>
</evidence>
<proteinExistence type="inferred from homology"/>
<evidence type="ECO:0000313" key="11">
    <source>
        <dbReference type="Proteomes" id="UP000696280"/>
    </source>
</evidence>
<dbReference type="AlphaFoldDB" id="A0A9N9KRP7"/>
<evidence type="ECO:0000256" key="7">
    <source>
        <dbReference type="ARBA" id="ARBA00023033"/>
    </source>
</evidence>
<reference evidence="10" key="1">
    <citation type="submission" date="2021-07" db="EMBL/GenBank/DDBJ databases">
        <authorList>
            <person name="Durling M."/>
        </authorList>
    </citation>
    <scope>NUCLEOTIDE SEQUENCE</scope>
</reference>
<evidence type="ECO:0000256" key="1">
    <source>
        <dbReference type="ARBA" id="ARBA00001971"/>
    </source>
</evidence>
<keyword evidence="3 8" id="KW-0349">Heme</keyword>
<dbReference type="InterPro" id="IPR002974">
    <property type="entry name" value="Cyt_P450_E_CYP52_ascomycetes"/>
</dbReference>
<keyword evidence="11" id="KW-1185">Reference proteome</keyword>
<dbReference type="Gene3D" id="1.10.630.10">
    <property type="entry name" value="Cytochrome P450"/>
    <property type="match status" value="1"/>
</dbReference>
<protein>
    <recommendedName>
        <fullName evidence="12">Cytochrome P450</fullName>
    </recommendedName>
</protein>
<dbReference type="Pfam" id="PF00067">
    <property type="entry name" value="p450"/>
    <property type="match status" value="1"/>
</dbReference>
<dbReference type="EMBL" id="CAJVRL010000047">
    <property type="protein sequence ID" value="CAG8952679.1"/>
    <property type="molecule type" value="Genomic_DNA"/>
</dbReference>
<keyword evidence="9" id="KW-0732">Signal</keyword>
<name>A0A9N9KRP7_9HELO</name>
<comment type="similarity">
    <text evidence="2">Belongs to the cytochrome P450 family.</text>
</comment>
<gene>
    <name evidence="10" type="ORF">HYFRA_00008921</name>
</gene>
<dbReference type="Proteomes" id="UP000696280">
    <property type="component" value="Unassembled WGS sequence"/>
</dbReference>
<dbReference type="PANTHER" id="PTHR24287">
    <property type="entry name" value="P450, PUTATIVE (EUROFUNG)-RELATED"/>
    <property type="match status" value="1"/>
</dbReference>
<dbReference type="InterPro" id="IPR002402">
    <property type="entry name" value="Cyt_P450_E_grp-II"/>
</dbReference>
<dbReference type="GO" id="GO:0020037">
    <property type="term" value="F:heme binding"/>
    <property type="evidence" value="ECO:0007669"/>
    <property type="project" value="InterPro"/>
</dbReference>
<evidence type="ECO:0000256" key="4">
    <source>
        <dbReference type="ARBA" id="ARBA00022723"/>
    </source>
</evidence>
<dbReference type="GO" id="GO:0005506">
    <property type="term" value="F:iron ion binding"/>
    <property type="evidence" value="ECO:0007669"/>
    <property type="project" value="InterPro"/>
</dbReference>
<comment type="cofactor">
    <cofactor evidence="1 8">
        <name>heme</name>
        <dbReference type="ChEBI" id="CHEBI:30413"/>
    </cofactor>
</comment>
<dbReference type="SUPFAM" id="SSF48264">
    <property type="entry name" value="Cytochrome P450"/>
    <property type="match status" value="1"/>
</dbReference>
<feature type="non-terminal residue" evidence="10">
    <location>
        <position position="1"/>
    </location>
</feature>
<dbReference type="GO" id="GO:0016712">
    <property type="term" value="F:oxidoreductase activity, acting on paired donors, with incorporation or reduction of molecular oxygen, reduced flavin or flavoprotein as one donor, and incorporation of one atom of oxygen"/>
    <property type="evidence" value="ECO:0007669"/>
    <property type="project" value="InterPro"/>
</dbReference>
<keyword evidence="6 8" id="KW-0408">Iron</keyword>
<accession>A0A9N9KRP7</accession>
<evidence type="ECO:0000256" key="8">
    <source>
        <dbReference type="PIRSR" id="PIRSR602402-1"/>
    </source>
</evidence>
<keyword evidence="5" id="KW-0560">Oxidoreductase</keyword>
<feature type="binding site" description="axial binding residue" evidence="8">
    <location>
        <position position="436"/>
    </location>
    <ligand>
        <name>heme</name>
        <dbReference type="ChEBI" id="CHEBI:30413"/>
    </ligand>
    <ligandPart>
        <name>Fe</name>
        <dbReference type="ChEBI" id="CHEBI:18248"/>
    </ligandPart>
</feature>
<dbReference type="PRINTS" id="PR00464">
    <property type="entry name" value="EP450II"/>
</dbReference>
<dbReference type="PRINTS" id="PR00385">
    <property type="entry name" value="P450"/>
</dbReference>
<dbReference type="PRINTS" id="PR01239">
    <property type="entry name" value="EP450IICYP52"/>
</dbReference>
<organism evidence="10 11">
    <name type="scientific">Hymenoscyphus fraxineus</name>
    <dbReference type="NCBI Taxonomy" id="746836"/>
    <lineage>
        <taxon>Eukaryota</taxon>
        <taxon>Fungi</taxon>
        <taxon>Dikarya</taxon>
        <taxon>Ascomycota</taxon>
        <taxon>Pezizomycotina</taxon>
        <taxon>Leotiomycetes</taxon>
        <taxon>Helotiales</taxon>
        <taxon>Helotiaceae</taxon>
        <taxon>Hymenoscyphus</taxon>
    </lineage>
</organism>
<dbReference type="InterPro" id="IPR001128">
    <property type="entry name" value="Cyt_P450"/>
</dbReference>